<feature type="region of interest" description="Disordered" evidence="1">
    <location>
        <begin position="63"/>
        <end position="98"/>
    </location>
</feature>
<dbReference type="Proteomes" id="UP000796761">
    <property type="component" value="Unassembled WGS sequence"/>
</dbReference>
<dbReference type="OrthoDB" id="9397495at2759"/>
<feature type="compositionally biased region" description="Basic and acidic residues" evidence="1">
    <location>
        <begin position="64"/>
        <end position="98"/>
    </location>
</feature>
<dbReference type="AlphaFoldDB" id="A0A8K1LIY8"/>
<evidence type="ECO:0000313" key="3">
    <source>
        <dbReference type="Proteomes" id="UP000796761"/>
    </source>
</evidence>
<proteinExistence type="predicted"/>
<sequence length="151" mass="17674">MPEGGYDPVGSPFWSRVLAGPLALWREEPTLDQELIEAKHYSYNLKRSGELITLLRIHAYASSDDNKRERRGEERRGEERRGEERRGEERKKLFFSPEEKNLPDVEKFWYDSNAPPSGNKTVQTKREIEKELVIADKDYALSFLLLQFTLD</sequence>
<comment type="caution">
    <text evidence="2">The sequence shown here is derived from an EMBL/GenBank/DDBJ whole genome shotgun (WGS) entry which is preliminary data.</text>
</comment>
<protein>
    <submittedName>
        <fullName evidence="2">Uncharacterized protein</fullName>
    </submittedName>
</protein>
<evidence type="ECO:0000313" key="2">
    <source>
        <dbReference type="EMBL" id="TRZ15845.1"/>
    </source>
</evidence>
<accession>A0A8K1LIY8</accession>
<keyword evidence="3" id="KW-1185">Reference proteome</keyword>
<evidence type="ECO:0000256" key="1">
    <source>
        <dbReference type="SAM" id="MobiDB-lite"/>
    </source>
</evidence>
<gene>
    <name evidence="2" type="ORF">HGM15179_011263</name>
</gene>
<reference evidence="2" key="1">
    <citation type="submission" date="2019-04" db="EMBL/GenBank/DDBJ databases">
        <title>Genome assembly of Zosterops borbonicus 15179.</title>
        <authorList>
            <person name="Leroy T."/>
            <person name="Anselmetti Y."/>
            <person name="Tilak M.-K."/>
            <person name="Nabholz B."/>
        </authorList>
    </citation>
    <scope>NUCLEOTIDE SEQUENCE</scope>
    <source>
        <strain evidence="2">HGM_15179</strain>
        <tissue evidence="2">Muscle</tissue>
    </source>
</reference>
<organism evidence="2 3">
    <name type="scientific">Zosterops borbonicus</name>
    <dbReference type="NCBI Taxonomy" id="364589"/>
    <lineage>
        <taxon>Eukaryota</taxon>
        <taxon>Metazoa</taxon>
        <taxon>Chordata</taxon>
        <taxon>Craniata</taxon>
        <taxon>Vertebrata</taxon>
        <taxon>Euteleostomi</taxon>
        <taxon>Archelosauria</taxon>
        <taxon>Archosauria</taxon>
        <taxon>Dinosauria</taxon>
        <taxon>Saurischia</taxon>
        <taxon>Theropoda</taxon>
        <taxon>Coelurosauria</taxon>
        <taxon>Aves</taxon>
        <taxon>Neognathae</taxon>
        <taxon>Neoaves</taxon>
        <taxon>Telluraves</taxon>
        <taxon>Australaves</taxon>
        <taxon>Passeriformes</taxon>
        <taxon>Sylvioidea</taxon>
        <taxon>Zosteropidae</taxon>
        <taxon>Zosterops</taxon>
    </lineage>
</organism>
<dbReference type="EMBL" id="SWJQ01000347">
    <property type="protein sequence ID" value="TRZ15845.1"/>
    <property type="molecule type" value="Genomic_DNA"/>
</dbReference>
<name>A0A8K1LIY8_9PASS</name>